<dbReference type="PANTHER" id="PTHR43096">
    <property type="entry name" value="DNAJ HOMOLOG 1, MITOCHONDRIAL-RELATED"/>
    <property type="match status" value="1"/>
</dbReference>
<dbReference type="InterPro" id="IPR001623">
    <property type="entry name" value="DnaJ_domain"/>
</dbReference>
<organism evidence="2 3">
    <name type="scientific">Genlisea aurea</name>
    <dbReference type="NCBI Taxonomy" id="192259"/>
    <lineage>
        <taxon>Eukaryota</taxon>
        <taxon>Viridiplantae</taxon>
        <taxon>Streptophyta</taxon>
        <taxon>Embryophyta</taxon>
        <taxon>Tracheophyta</taxon>
        <taxon>Spermatophyta</taxon>
        <taxon>Magnoliopsida</taxon>
        <taxon>eudicotyledons</taxon>
        <taxon>Gunneridae</taxon>
        <taxon>Pentapetalae</taxon>
        <taxon>asterids</taxon>
        <taxon>lamiids</taxon>
        <taxon>Lamiales</taxon>
        <taxon>Lentibulariaceae</taxon>
        <taxon>Genlisea</taxon>
    </lineage>
</organism>
<evidence type="ECO:0000313" key="2">
    <source>
        <dbReference type="EMBL" id="EPS60804.1"/>
    </source>
</evidence>
<dbReference type="PANTHER" id="PTHR43096:SF61">
    <property type="entry name" value="CHAPERONE DNAJ-DOMAIN SUPERFAMILY PROTEIN"/>
    <property type="match status" value="1"/>
</dbReference>
<dbReference type="OrthoDB" id="10250354at2759"/>
<dbReference type="GO" id="GO:0005737">
    <property type="term" value="C:cytoplasm"/>
    <property type="evidence" value="ECO:0007669"/>
    <property type="project" value="TreeGrafter"/>
</dbReference>
<keyword evidence="3" id="KW-1185">Reference proteome</keyword>
<dbReference type="GO" id="GO:0051082">
    <property type="term" value="F:unfolded protein binding"/>
    <property type="evidence" value="ECO:0007669"/>
    <property type="project" value="TreeGrafter"/>
</dbReference>
<dbReference type="SUPFAM" id="SSF46565">
    <property type="entry name" value="Chaperone J-domain"/>
    <property type="match status" value="1"/>
</dbReference>
<reference evidence="2 3" key="1">
    <citation type="journal article" date="2013" name="BMC Genomics">
        <title>The miniature genome of a carnivorous plant Genlisea aurea contains a low number of genes and short non-coding sequences.</title>
        <authorList>
            <person name="Leushkin E.V."/>
            <person name="Sutormin R.A."/>
            <person name="Nabieva E.R."/>
            <person name="Penin A.A."/>
            <person name="Kondrashov A.S."/>
            <person name="Logacheva M.D."/>
        </authorList>
    </citation>
    <scope>NUCLEOTIDE SEQUENCE [LARGE SCALE GENOMIC DNA]</scope>
</reference>
<dbReference type="PROSITE" id="PS50076">
    <property type="entry name" value="DNAJ_2"/>
    <property type="match status" value="1"/>
</dbReference>
<comment type="caution">
    <text evidence="2">The sequence shown here is derived from an EMBL/GenBank/DDBJ whole genome shotgun (WGS) entry which is preliminary data.</text>
</comment>
<gene>
    <name evidence="2" type="ORF">M569_14000</name>
</gene>
<name>S8C272_9LAMI</name>
<proteinExistence type="predicted"/>
<accession>S8C272</accession>
<feature type="non-terminal residue" evidence="2">
    <location>
        <position position="1"/>
    </location>
</feature>
<dbReference type="SMART" id="SM00271">
    <property type="entry name" value="DnaJ"/>
    <property type="match status" value="1"/>
</dbReference>
<dbReference type="Pfam" id="PF00226">
    <property type="entry name" value="DnaJ"/>
    <property type="match status" value="1"/>
</dbReference>
<dbReference type="GO" id="GO:0042026">
    <property type="term" value="P:protein refolding"/>
    <property type="evidence" value="ECO:0007669"/>
    <property type="project" value="TreeGrafter"/>
</dbReference>
<evidence type="ECO:0000259" key="1">
    <source>
        <dbReference type="PROSITE" id="PS50076"/>
    </source>
</evidence>
<protein>
    <recommendedName>
        <fullName evidence="1">J domain-containing protein</fullName>
    </recommendedName>
</protein>
<dbReference type="AlphaFoldDB" id="S8C272"/>
<dbReference type="PRINTS" id="PR00625">
    <property type="entry name" value="JDOMAIN"/>
</dbReference>
<sequence>DSPYDVLGVSPSASIPDIKRAYRKLALKYHPDVNKDAGAQQDFMRIKHAYNALIAAGSRSQPADRSSGQEEDDFYGFGDFFRDLQQEVGKKKSLWEELAEIGEELVEFLEKELDIS</sequence>
<evidence type="ECO:0000313" key="3">
    <source>
        <dbReference type="Proteomes" id="UP000015453"/>
    </source>
</evidence>
<dbReference type="Proteomes" id="UP000015453">
    <property type="component" value="Unassembled WGS sequence"/>
</dbReference>
<feature type="domain" description="J" evidence="1">
    <location>
        <begin position="2"/>
        <end position="76"/>
    </location>
</feature>
<dbReference type="EMBL" id="AUSU01007291">
    <property type="protein sequence ID" value="EPS60804.1"/>
    <property type="molecule type" value="Genomic_DNA"/>
</dbReference>
<dbReference type="CDD" id="cd06257">
    <property type="entry name" value="DnaJ"/>
    <property type="match status" value="1"/>
</dbReference>
<feature type="non-terminal residue" evidence="2">
    <location>
        <position position="116"/>
    </location>
</feature>
<dbReference type="InterPro" id="IPR036869">
    <property type="entry name" value="J_dom_sf"/>
</dbReference>
<dbReference type="Gene3D" id="1.10.287.110">
    <property type="entry name" value="DnaJ domain"/>
    <property type="match status" value="1"/>
</dbReference>